<gene>
    <name evidence="4" type="ORF">QJ522_07130</name>
</gene>
<dbReference type="InterPro" id="IPR051829">
    <property type="entry name" value="Multiheme_Cytochr_ET"/>
</dbReference>
<keyword evidence="2" id="KW-1133">Transmembrane helix</keyword>
<evidence type="ECO:0000256" key="3">
    <source>
        <dbReference type="SAM" id="SignalP"/>
    </source>
</evidence>
<comment type="caution">
    <text evidence="4">The sequence shown here is derived from an EMBL/GenBank/DDBJ whole genome shotgun (WGS) entry which is preliminary data.</text>
</comment>
<dbReference type="InterPro" id="IPR036280">
    <property type="entry name" value="Multihaem_cyt_sf"/>
</dbReference>
<feature type="signal peptide" evidence="3">
    <location>
        <begin position="1"/>
        <end position="22"/>
    </location>
</feature>
<dbReference type="EMBL" id="JASCXX010000006">
    <property type="protein sequence ID" value="MDI6448814.1"/>
    <property type="molecule type" value="Genomic_DNA"/>
</dbReference>
<feature type="chain" id="PRO_5043678271" evidence="3">
    <location>
        <begin position="23"/>
        <end position="634"/>
    </location>
</feature>
<keyword evidence="2" id="KW-0812">Transmembrane</keyword>
<feature type="transmembrane region" description="Helical" evidence="2">
    <location>
        <begin position="599"/>
        <end position="620"/>
    </location>
</feature>
<keyword evidence="1 3" id="KW-0732">Signal</keyword>
<sequence>MRSRLFLAVVLLPLLSLTAVLAEELAEPHAGLIGDESDGSRAHPTHLIPLFAENEDGEKGGQITLDADPLLPISTKYTCGECHSYDVIKQGWHFNAIDENVPPGRPGEPWIYADAKLGIQVPLSYRPWAGTIQPREFGLSEFAFTRLFGRHMPGGGPGEVTATDDADIGRQYISGKLEINCLACHNGHYGQDMGGVEGWAVQIAVRQNNRWAAAASCEFASVKGSAAAMSIAYDPFMPEGDDKEPRVVYREEAFDADHNVLFDILREVPNQRCYYCHSDVYFSGGEEKTEKWSSEEDVHLKAGLTCVDCHRNDIHHEIVRGYPGESEESGNPLVATMTCEGCHLPQGPDVPQAGRLGAPIPQHVGLPPVHFERLSCTACHSGPWPSDRAVFTKTARAHRLGTPNVNKSEQMLPHILSPVFAHDGDKISPHKMLWPAYWGRRAGDEVTPIALDVVEKTVRAVFDQLEIPASGTWPGIAKEQIATALQALSKAADANAVYVAGGTLYSLNEAGDVEEQADHPVAKPYMWPLAHTVRPAAQSLGIRYCTDCHATDAPFFFGTVAVDSPIASDVPTTRQMVGFQNISRFYAWAFSASFVFRPWFKVVALGASAVLGIVLLLYGLKALGAVARVLAEDE</sequence>
<proteinExistence type="predicted"/>
<dbReference type="GO" id="GO:0016491">
    <property type="term" value="F:oxidoreductase activity"/>
    <property type="evidence" value="ECO:0007669"/>
    <property type="project" value="TreeGrafter"/>
</dbReference>
<evidence type="ECO:0000256" key="1">
    <source>
        <dbReference type="ARBA" id="ARBA00022729"/>
    </source>
</evidence>
<name>A0AAW6TX21_9BACT</name>
<organism evidence="4 5">
    <name type="scientific">Anaerobaca lacustris</name>
    <dbReference type="NCBI Taxonomy" id="3044600"/>
    <lineage>
        <taxon>Bacteria</taxon>
        <taxon>Pseudomonadati</taxon>
        <taxon>Planctomycetota</taxon>
        <taxon>Phycisphaerae</taxon>
        <taxon>Sedimentisphaerales</taxon>
        <taxon>Anaerobacaceae</taxon>
        <taxon>Anaerobaca</taxon>
    </lineage>
</organism>
<dbReference type="AlphaFoldDB" id="A0AAW6TX21"/>
<evidence type="ECO:0000313" key="5">
    <source>
        <dbReference type="Proteomes" id="UP001431776"/>
    </source>
</evidence>
<dbReference type="Proteomes" id="UP001431776">
    <property type="component" value="Unassembled WGS sequence"/>
</dbReference>
<evidence type="ECO:0000313" key="4">
    <source>
        <dbReference type="EMBL" id="MDI6448814.1"/>
    </source>
</evidence>
<dbReference type="RefSeq" id="WP_349244222.1">
    <property type="nucleotide sequence ID" value="NZ_JASCXX010000006.1"/>
</dbReference>
<reference evidence="4" key="1">
    <citation type="submission" date="2023-05" db="EMBL/GenBank/DDBJ databases">
        <title>Anaerotaeda fermentans gen. nov., sp. nov., a novel anaerobic planctomycete of the new family within the order Sedimentisphaerales isolated from Taman Peninsula, Russia.</title>
        <authorList>
            <person name="Khomyakova M.A."/>
            <person name="Merkel A.Y."/>
            <person name="Slobodkin A.I."/>
        </authorList>
    </citation>
    <scope>NUCLEOTIDE SEQUENCE</scope>
    <source>
        <strain evidence="4">M17dextr</strain>
    </source>
</reference>
<keyword evidence="2" id="KW-0472">Membrane</keyword>
<dbReference type="PANTHER" id="PTHR35038:SF5">
    <property type="entry name" value="CYTOCHROME C-TYPE PROTEIN NRFB"/>
    <property type="match status" value="1"/>
</dbReference>
<dbReference type="PANTHER" id="PTHR35038">
    <property type="entry name" value="DISSIMILATORY SULFITE REDUCTASE SIRA"/>
    <property type="match status" value="1"/>
</dbReference>
<evidence type="ECO:0000256" key="2">
    <source>
        <dbReference type="SAM" id="Phobius"/>
    </source>
</evidence>
<accession>A0AAW6TX21</accession>
<protein>
    <submittedName>
        <fullName evidence="4">Multiheme c-type cytochrome</fullName>
    </submittedName>
</protein>
<keyword evidence="5" id="KW-1185">Reference proteome</keyword>
<dbReference type="SUPFAM" id="SSF48695">
    <property type="entry name" value="Multiheme cytochromes"/>
    <property type="match status" value="2"/>
</dbReference>